<dbReference type="EMBL" id="BDGI01000057">
    <property type="protein sequence ID" value="GAV28131.1"/>
    <property type="molecule type" value="Genomic_DNA"/>
</dbReference>
<proteinExistence type="predicted"/>
<dbReference type="Proteomes" id="UP000186136">
    <property type="component" value="Unassembled WGS sequence"/>
</dbReference>
<reference evidence="2 3" key="1">
    <citation type="submission" date="2016-08" db="EMBL/GenBank/DDBJ databases">
        <title>Whole genome shotgun sequence of Pichia membranifaciens KS47-1.</title>
        <authorList>
            <person name="Konishi M."/>
            <person name="Ishida M."/>
            <person name="Arakawa T."/>
            <person name="Kato Y."/>
            <person name="Horiuchi J."/>
        </authorList>
    </citation>
    <scope>NUCLEOTIDE SEQUENCE [LARGE SCALE GENOMIC DNA]</scope>
    <source>
        <strain evidence="2 3">KS47-1</strain>
    </source>
</reference>
<protein>
    <submittedName>
        <fullName evidence="2">Uncharacterized protein</fullName>
    </submittedName>
</protein>
<accession>A0A1Q2YF75</accession>
<comment type="caution">
    <text evidence="2">The sequence shown here is derived from an EMBL/GenBank/DDBJ whole genome shotgun (WGS) entry which is preliminary data.</text>
</comment>
<evidence type="ECO:0000313" key="3">
    <source>
        <dbReference type="Proteomes" id="UP000186136"/>
    </source>
</evidence>
<evidence type="ECO:0000256" key="1">
    <source>
        <dbReference type="SAM" id="MobiDB-lite"/>
    </source>
</evidence>
<gene>
    <name evidence="2" type="ORF">PMKS-001600</name>
</gene>
<name>A0A1Q2YF75_9ASCO</name>
<organism evidence="2 3">
    <name type="scientific">Pichia membranifaciens</name>
    <dbReference type="NCBI Taxonomy" id="4926"/>
    <lineage>
        <taxon>Eukaryota</taxon>
        <taxon>Fungi</taxon>
        <taxon>Dikarya</taxon>
        <taxon>Ascomycota</taxon>
        <taxon>Saccharomycotina</taxon>
        <taxon>Pichiomycetes</taxon>
        <taxon>Pichiales</taxon>
        <taxon>Pichiaceae</taxon>
        <taxon>Pichia</taxon>
    </lineage>
</organism>
<dbReference type="AlphaFoldDB" id="A0A1Q2YF75"/>
<keyword evidence="3" id="KW-1185">Reference proteome</keyword>
<feature type="region of interest" description="Disordered" evidence="1">
    <location>
        <begin position="171"/>
        <end position="192"/>
    </location>
</feature>
<evidence type="ECO:0000313" key="2">
    <source>
        <dbReference type="EMBL" id="GAV28131.1"/>
    </source>
</evidence>
<sequence>MVRAWQLVDEEVVFDVFELDSWAALSAWSEAGDDPDDVEGLVEDLREQGGCPADDVFGLELEGVAGPVPLLEEPAEDELAVGVWSRDDVGGVGRSPADAVLLDVGRLDDNNLASGWVDLGVFDAVEGEGAETGAVEDGVCAREVSLANVRELSSHKGDAKTCEVDLEVREEEGAVEIPSGEGDTELGARRQL</sequence>